<dbReference type="GO" id="GO:0034315">
    <property type="term" value="P:regulation of Arp2/3 complex-mediated actin nucleation"/>
    <property type="evidence" value="ECO:0007669"/>
    <property type="project" value="TreeGrafter"/>
</dbReference>
<evidence type="ECO:0000259" key="1">
    <source>
        <dbReference type="PROSITE" id="PS50870"/>
    </source>
</evidence>
<dbReference type="EMBL" id="WIXE01010849">
    <property type="protein sequence ID" value="KAK5977264.1"/>
    <property type="molecule type" value="Genomic_DNA"/>
</dbReference>
<feature type="non-terminal residue" evidence="2">
    <location>
        <position position="72"/>
    </location>
</feature>
<accession>A0AAN8IJV8</accession>
<dbReference type="GO" id="GO:0005080">
    <property type="term" value="F:protein kinase C binding"/>
    <property type="evidence" value="ECO:0007669"/>
    <property type="project" value="TreeGrafter"/>
</dbReference>
<dbReference type="GO" id="GO:0019904">
    <property type="term" value="F:protein domain specific binding"/>
    <property type="evidence" value="ECO:0007669"/>
    <property type="project" value="InterPro"/>
</dbReference>
<dbReference type="InterPro" id="IPR027267">
    <property type="entry name" value="AH/BAR_dom_sf"/>
</dbReference>
<dbReference type="GO" id="GO:0043005">
    <property type="term" value="C:neuron projection"/>
    <property type="evidence" value="ECO:0007669"/>
    <property type="project" value="TreeGrafter"/>
</dbReference>
<dbReference type="GO" id="GO:0006886">
    <property type="term" value="P:intracellular protein transport"/>
    <property type="evidence" value="ECO:0007669"/>
    <property type="project" value="TreeGrafter"/>
</dbReference>
<dbReference type="GO" id="GO:0005543">
    <property type="term" value="F:phospholipid binding"/>
    <property type="evidence" value="ECO:0007669"/>
    <property type="project" value="TreeGrafter"/>
</dbReference>
<protein>
    <submittedName>
        <fullName evidence="2">AH domain-containing protein</fullName>
    </submittedName>
</protein>
<dbReference type="PANTHER" id="PTHR12141:SF1">
    <property type="entry name" value="PRKCA-BINDING PROTEIN"/>
    <property type="match status" value="1"/>
</dbReference>
<comment type="caution">
    <text evidence="2">The sequence shown here is derived from an EMBL/GenBank/DDBJ whole genome shotgun (WGS) entry which is preliminary data.</text>
</comment>
<dbReference type="Gene3D" id="1.20.1270.60">
    <property type="entry name" value="Arfaptin homology (AH) domain/BAR domain"/>
    <property type="match status" value="1"/>
</dbReference>
<evidence type="ECO:0000313" key="3">
    <source>
        <dbReference type="Proteomes" id="UP001331761"/>
    </source>
</evidence>
<dbReference type="GO" id="GO:0043113">
    <property type="term" value="P:receptor clustering"/>
    <property type="evidence" value="ECO:0007669"/>
    <property type="project" value="TreeGrafter"/>
</dbReference>
<feature type="domain" description="AH" evidence="1">
    <location>
        <begin position="1"/>
        <end position="72"/>
    </location>
</feature>
<dbReference type="InterPro" id="IPR030798">
    <property type="entry name" value="Arfaptin_fam"/>
</dbReference>
<dbReference type="PROSITE" id="PS50870">
    <property type="entry name" value="AH"/>
    <property type="match status" value="1"/>
</dbReference>
<dbReference type="GO" id="GO:0032588">
    <property type="term" value="C:trans-Golgi network membrane"/>
    <property type="evidence" value="ECO:0007669"/>
    <property type="project" value="TreeGrafter"/>
</dbReference>
<name>A0AAN8IJV8_TRICO</name>
<dbReference type="GO" id="GO:0098842">
    <property type="term" value="C:postsynaptic early endosome"/>
    <property type="evidence" value="ECO:0007669"/>
    <property type="project" value="TreeGrafter"/>
</dbReference>
<gene>
    <name evidence="2" type="ORF">GCK32_019625</name>
</gene>
<dbReference type="GO" id="GO:0002092">
    <property type="term" value="P:positive regulation of receptor internalization"/>
    <property type="evidence" value="ECO:0007669"/>
    <property type="project" value="TreeGrafter"/>
</dbReference>
<keyword evidence="3" id="KW-1185">Reference proteome</keyword>
<dbReference type="Proteomes" id="UP001331761">
    <property type="component" value="Unassembled WGS sequence"/>
</dbReference>
<feature type="non-terminal residue" evidence="2">
    <location>
        <position position="1"/>
    </location>
</feature>
<organism evidence="2 3">
    <name type="scientific">Trichostrongylus colubriformis</name>
    <name type="common">Black scour worm</name>
    <dbReference type="NCBI Taxonomy" id="6319"/>
    <lineage>
        <taxon>Eukaryota</taxon>
        <taxon>Metazoa</taxon>
        <taxon>Ecdysozoa</taxon>
        <taxon>Nematoda</taxon>
        <taxon>Chromadorea</taxon>
        <taxon>Rhabditida</taxon>
        <taxon>Rhabditina</taxon>
        <taxon>Rhabditomorpha</taxon>
        <taxon>Strongyloidea</taxon>
        <taxon>Trichostrongylidae</taxon>
        <taxon>Trichostrongylus</taxon>
    </lineage>
</organism>
<dbReference type="GO" id="GO:0097062">
    <property type="term" value="P:dendritic spine maintenance"/>
    <property type="evidence" value="ECO:0007669"/>
    <property type="project" value="TreeGrafter"/>
</dbReference>
<dbReference type="SUPFAM" id="SSF103657">
    <property type="entry name" value="BAR/IMD domain-like"/>
    <property type="match status" value="1"/>
</dbReference>
<proteinExistence type="predicted"/>
<dbReference type="InterPro" id="IPR010504">
    <property type="entry name" value="AH_dom"/>
</dbReference>
<reference evidence="2 3" key="1">
    <citation type="submission" date="2019-10" db="EMBL/GenBank/DDBJ databases">
        <title>Assembly and Annotation for the nematode Trichostrongylus colubriformis.</title>
        <authorList>
            <person name="Martin J."/>
        </authorList>
    </citation>
    <scope>NUCLEOTIDE SEQUENCE [LARGE SCALE GENOMIC DNA]</scope>
    <source>
        <strain evidence="2">G859</strain>
        <tissue evidence="2">Whole worm</tissue>
    </source>
</reference>
<dbReference type="GO" id="GO:0014069">
    <property type="term" value="C:postsynaptic density"/>
    <property type="evidence" value="ECO:0007669"/>
    <property type="project" value="TreeGrafter"/>
</dbReference>
<sequence>DLVTYVDKVIPDTQLTLKKYLDVKYEYLSYCLKLKEMDDEELEYHSLNEGLYRVETGNYEYRLMLRCRQETR</sequence>
<dbReference type="GO" id="GO:0008021">
    <property type="term" value="C:synaptic vesicle"/>
    <property type="evidence" value="ECO:0007669"/>
    <property type="project" value="TreeGrafter"/>
</dbReference>
<dbReference type="GO" id="GO:0005886">
    <property type="term" value="C:plasma membrane"/>
    <property type="evidence" value="ECO:0007669"/>
    <property type="project" value="GOC"/>
</dbReference>
<dbReference type="AlphaFoldDB" id="A0AAN8IJV8"/>
<dbReference type="Pfam" id="PF06456">
    <property type="entry name" value="Arfaptin"/>
    <property type="match status" value="1"/>
</dbReference>
<evidence type="ECO:0000313" key="2">
    <source>
        <dbReference type="EMBL" id="KAK5977264.1"/>
    </source>
</evidence>
<dbReference type="PANTHER" id="PTHR12141">
    <property type="entry name" value="ARFAPTIN-RELATED"/>
    <property type="match status" value="1"/>
</dbReference>